<proteinExistence type="predicted"/>
<feature type="non-terminal residue" evidence="1">
    <location>
        <position position="1"/>
    </location>
</feature>
<reference evidence="1" key="1">
    <citation type="journal article" date="2014" name="Front. Microbiol.">
        <title>High frequency of phylogenetically diverse reductive dehalogenase-homologous genes in deep subseafloor sedimentary metagenomes.</title>
        <authorList>
            <person name="Kawai M."/>
            <person name="Futagami T."/>
            <person name="Toyoda A."/>
            <person name="Takaki Y."/>
            <person name="Nishi S."/>
            <person name="Hori S."/>
            <person name="Arai W."/>
            <person name="Tsubouchi T."/>
            <person name="Morono Y."/>
            <person name="Uchiyama I."/>
            <person name="Ito T."/>
            <person name="Fujiyama A."/>
            <person name="Inagaki F."/>
            <person name="Takami H."/>
        </authorList>
    </citation>
    <scope>NUCLEOTIDE SEQUENCE</scope>
    <source>
        <strain evidence="1">Expedition CK06-06</strain>
    </source>
</reference>
<dbReference type="AlphaFoldDB" id="X1QWA3"/>
<organism evidence="1">
    <name type="scientific">marine sediment metagenome</name>
    <dbReference type="NCBI Taxonomy" id="412755"/>
    <lineage>
        <taxon>unclassified sequences</taxon>
        <taxon>metagenomes</taxon>
        <taxon>ecological metagenomes</taxon>
    </lineage>
</organism>
<comment type="caution">
    <text evidence="1">The sequence shown here is derived from an EMBL/GenBank/DDBJ whole genome shotgun (WGS) entry which is preliminary data.</text>
</comment>
<protein>
    <submittedName>
        <fullName evidence="1">Uncharacterized protein</fullName>
    </submittedName>
</protein>
<gene>
    <name evidence="1" type="ORF">S12H4_09608</name>
</gene>
<evidence type="ECO:0000313" key="1">
    <source>
        <dbReference type="EMBL" id="GAI59076.1"/>
    </source>
</evidence>
<dbReference type="EMBL" id="BARW01003930">
    <property type="protein sequence ID" value="GAI59076.1"/>
    <property type="molecule type" value="Genomic_DNA"/>
</dbReference>
<name>X1QWA3_9ZZZZ</name>
<accession>X1QWA3</accession>
<sequence>GLGELLADLAGAIMFGPCLRFALYQIATTPDLEETPSEKNDYYPPWGYRLQKIEKLHETSVVSLAQVLEQSGFDHAVEHVNHFLEEISNFTAINIQDLLESWPASVRYPYEVIEGELGKLESWVRTKIGELQYSADPQRLADFCRDLDAGLPPVLEECLEQKPADFRDILNAGWLYLITRLKETAACLENGVSEYRTGRRKLDLLILKAIESSYLLEQHIPKR</sequence>